<evidence type="ECO:0000313" key="2">
    <source>
        <dbReference type="EMBL" id="OAV84799.1"/>
    </source>
</evidence>
<reference evidence="2" key="1">
    <citation type="submission" date="2009-11" db="EMBL/GenBank/DDBJ databases">
        <authorList>
            <consortium name="The Broad Institute Genome Sequencing Platform"/>
            <person name="Ward D."/>
            <person name="Feldgarden M."/>
            <person name="Earl A."/>
            <person name="Young S.K."/>
            <person name="Zeng Q."/>
            <person name="Koehrsen M."/>
            <person name="Alvarado L."/>
            <person name="Berlin A."/>
            <person name="Bochicchio J."/>
            <person name="Borenstein D."/>
            <person name="Chapman S.B."/>
            <person name="Chen Z."/>
            <person name="Engels R."/>
            <person name="Freedman E."/>
            <person name="Gellesch M."/>
            <person name="Goldberg J."/>
            <person name="Griggs A."/>
            <person name="Gujja S."/>
            <person name="Heilman E."/>
            <person name="Heiman D."/>
            <person name="Hepburn T."/>
            <person name="Howarth C."/>
            <person name="Jen D."/>
            <person name="Larson L."/>
            <person name="Lewis B."/>
            <person name="Mehta T."/>
            <person name="Park D."/>
            <person name="Pearson M."/>
            <person name="Roberts A."/>
            <person name="Saif S."/>
            <person name="Shea T."/>
            <person name="Shenoy N."/>
            <person name="Sisk P."/>
            <person name="Stolte C."/>
            <person name="Sykes S."/>
            <person name="Thomson T."/>
            <person name="Walk T."/>
            <person name="White J."/>
            <person name="Yandava C."/>
            <person name="Izard J."/>
            <person name="Baranova O.V."/>
            <person name="Blanton J.M."/>
            <person name="Tanner A.C."/>
            <person name="Dewhirst F.E."/>
            <person name="Haas B."/>
            <person name="Nusbaum C."/>
            <person name="Birren B."/>
        </authorList>
    </citation>
    <scope>NUCLEOTIDE SEQUENCE [LARGE SCALE GENOMIC DNA]</scope>
    <source>
        <strain evidence="2">1-1 BBBD Race 1</strain>
    </source>
</reference>
<reference evidence="2" key="2">
    <citation type="submission" date="2016-05" db="EMBL/GenBank/DDBJ databases">
        <title>Comparative analysis highlights variable genome content of wheat rusts and divergence of the mating loci.</title>
        <authorList>
            <person name="Cuomo C.A."/>
            <person name="Bakkeren G."/>
            <person name="Szabo L."/>
            <person name="Khalil H."/>
            <person name="Joly D."/>
            <person name="Goldberg J."/>
            <person name="Young S."/>
            <person name="Zeng Q."/>
            <person name="Fellers J."/>
        </authorList>
    </citation>
    <scope>NUCLEOTIDE SEQUENCE [LARGE SCALE GENOMIC DNA]</scope>
    <source>
        <strain evidence="2">1-1 BBBD Race 1</strain>
    </source>
</reference>
<dbReference type="VEuPathDB" id="FungiDB:PTTG_31050"/>
<sequence length="123" mass="14235">NHTRRPQPPTYTMARARKRPRQRSEDETDRPTGQSNNKEDYRKEDHDQDLDSAGANVPSGPESTDEQRLEHAIKLSQNQVSSAYASYDPPKLSDQLNKFNRRMIAWQCKLCSKKINRPTYDSS</sequence>
<name>A0A180FXC4_PUCT1</name>
<protein>
    <submittedName>
        <fullName evidence="2 3">Uncharacterized protein</fullName>
    </submittedName>
</protein>
<reference evidence="3 4" key="3">
    <citation type="journal article" date="2017" name="G3 (Bethesda)">
        <title>Comparative analysis highlights variable genome content of wheat rusts and divergence of the mating loci.</title>
        <authorList>
            <person name="Cuomo C.A."/>
            <person name="Bakkeren G."/>
            <person name="Khalil H.B."/>
            <person name="Panwar V."/>
            <person name="Joly D."/>
            <person name="Linning R."/>
            <person name="Sakthikumar S."/>
            <person name="Song X."/>
            <person name="Adiconis X."/>
            <person name="Fan L."/>
            <person name="Goldberg J.M."/>
            <person name="Levin J.Z."/>
            <person name="Young S."/>
            <person name="Zeng Q."/>
            <person name="Anikster Y."/>
            <person name="Bruce M."/>
            <person name="Wang M."/>
            <person name="Yin C."/>
            <person name="McCallum B."/>
            <person name="Szabo L.J."/>
            <person name="Hulbert S."/>
            <person name="Chen X."/>
            <person name="Fellers J.P."/>
        </authorList>
    </citation>
    <scope>NUCLEOTIDE SEQUENCE</scope>
    <source>
        <strain evidence="3">isolate 1-1 / race 1 (BBBD)</strain>
        <strain evidence="4">Isolate 1-1 / race 1 (BBBD)</strain>
    </source>
</reference>
<dbReference type="STRING" id="630390.A0A180FXC4"/>
<proteinExistence type="predicted"/>
<dbReference type="AlphaFoldDB" id="A0A180FXC4"/>
<dbReference type="OrthoDB" id="10544101at2759"/>
<evidence type="ECO:0000313" key="3">
    <source>
        <dbReference type="EnsemblFungi" id="PTTG_31050-t43_1-p1"/>
    </source>
</evidence>
<accession>A0A180FXC4</accession>
<evidence type="ECO:0000256" key="1">
    <source>
        <dbReference type="SAM" id="MobiDB-lite"/>
    </source>
</evidence>
<organism evidence="2">
    <name type="scientific">Puccinia triticina (isolate 1-1 / race 1 (BBBD))</name>
    <name type="common">Brown leaf rust fungus</name>
    <dbReference type="NCBI Taxonomy" id="630390"/>
    <lineage>
        <taxon>Eukaryota</taxon>
        <taxon>Fungi</taxon>
        <taxon>Dikarya</taxon>
        <taxon>Basidiomycota</taxon>
        <taxon>Pucciniomycotina</taxon>
        <taxon>Pucciniomycetes</taxon>
        <taxon>Pucciniales</taxon>
        <taxon>Pucciniaceae</taxon>
        <taxon>Puccinia</taxon>
    </lineage>
</organism>
<reference evidence="3" key="4">
    <citation type="submission" date="2025-05" db="UniProtKB">
        <authorList>
            <consortium name="EnsemblFungi"/>
        </authorList>
    </citation>
    <scope>IDENTIFICATION</scope>
    <source>
        <strain evidence="3">isolate 1-1 / race 1 (BBBD)</strain>
    </source>
</reference>
<feature type="compositionally biased region" description="Basic and acidic residues" evidence="1">
    <location>
        <begin position="37"/>
        <end position="46"/>
    </location>
</feature>
<dbReference type="Proteomes" id="UP000005240">
    <property type="component" value="Unassembled WGS sequence"/>
</dbReference>
<dbReference type="EMBL" id="ADAS02011786">
    <property type="protein sequence ID" value="OAV84799.1"/>
    <property type="molecule type" value="Genomic_DNA"/>
</dbReference>
<dbReference type="EnsemblFungi" id="PTTG_31050-t43_1">
    <property type="protein sequence ID" value="PTTG_31050-t43_1-p1"/>
    <property type="gene ID" value="PTTG_31050"/>
</dbReference>
<keyword evidence="4" id="KW-1185">Reference proteome</keyword>
<feature type="non-terminal residue" evidence="2">
    <location>
        <position position="1"/>
    </location>
</feature>
<evidence type="ECO:0000313" key="4">
    <source>
        <dbReference type="Proteomes" id="UP000005240"/>
    </source>
</evidence>
<gene>
    <name evidence="2" type="ORF">PTTG_31050</name>
</gene>
<feature type="region of interest" description="Disordered" evidence="1">
    <location>
        <begin position="1"/>
        <end position="71"/>
    </location>
</feature>